<gene>
    <name evidence="4" type="ORF">DK846_08190</name>
</gene>
<name>A0A2V2N2L0_9EURY</name>
<dbReference type="InterPro" id="IPR015797">
    <property type="entry name" value="NUDIX_hydrolase-like_dom_sf"/>
</dbReference>
<dbReference type="SUPFAM" id="SSF55811">
    <property type="entry name" value="Nudix"/>
    <property type="match status" value="1"/>
</dbReference>
<dbReference type="RefSeq" id="WP_109968456.1">
    <property type="nucleotide sequence ID" value="NZ_CP176093.1"/>
</dbReference>
<dbReference type="PANTHER" id="PTHR11839">
    <property type="entry name" value="UDP/ADP-SUGAR PYROPHOSPHATASE"/>
    <property type="match status" value="1"/>
</dbReference>
<evidence type="ECO:0000259" key="3">
    <source>
        <dbReference type="PROSITE" id="PS51462"/>
    </source>
</evidence>
<comment type="caution">
    <text evidence="4">The sequence shown here is derived from an EMBL/GenBank/DDBJ whole genome shotgun (WGS) entry which is preliminary data.</text>
</comment>
<evidence type="ECO:0000256" key="2">
    <source>
        <dbReference type="ARBA" id="ARBA00022801"/>
    </source>
</evidence>
<dbReference type="GeneID" id="97548177"/>
<protein>
    <submittedName>
        <fullName evidence="4">NUDIX hydrolase</fullName>
    </submittedName>
</protein>
<dbReference type="Gene3D" id="3.90.79.10">
    <property type="entry name" value="Nucleoside Triphosphate Pyrophosphohydrolase"/>
    <property type="match status" value="1"/>
</dbReference>
<evidence type="ECO:0000256" key="1">
    <source>
        <dbReference type="ARBA" id="ARBA00001946"/>
    </source>
</evidence>
<keyword evidence="5" id="KW-1185">Reference proteome</keyword>
<dbReference type="GO" id="GO:0016787">
    <property type="term" value="F:hydrolase activity"/>
    <property type="evidence" value="ECO:0007669"/>
    <property type="project" value="UniProtKB-KW"/>
</dbReference>
<dbReference type="Pfam" id="PF00293">
    <property type="entry name" value="NUDIX"/>
    <property type="match status" value="1"/>
</dbReference>
<dbReference type="InterPro" id="IPR020084">
    <property type="entry name" value="NUDIX_hydrolase_CS"/>
</dbReference>
<dbReference type="EMBL" id="QGMY01000007">
    <property type="protein sequence ID" value="PWR71966.1"/>
    <property type="molecule type" value="Genomic_DNA"/>
</dbReference>
<dbReference type="GO" id="GO:0019693">
    <property type="term" value="P:ribose phosphate metabolic process"/>
    <property type="evidence" value="ECO:0007669"/>
    <property type="project" value="TreeGrafter"/>
</dbReference>
<comment type="cofactor">
    <cofactor evidence="1">
        <name>Mg(2+)</name>
        <dbReference type="ChEBI" id="CHEBI:18420"/>
    </cofactor>
</comment>
<dbReference type="PANTHER" id="PTHR11839:SF18">
    <property type="entry name" value="NUDIX HYDROLASE DOMAIN-CONTAINING PROTEIN"/>
    <property type="match status" value="1"/>
</dbReference>
<accession>A0A2V2N2L0</accession>
<dbReference type="OrthoDB" id="104705at2157"/>
<dbReference type="AlphaFoldDB" id="A0A2V2N2L0"/>
<keyword evidence="2 4" id="KW-0378">Hydrolase</keyword>
<dbReference type="InterPro" id="IPR000086">
    <property type="entry name" value="NUDIX_hydrolase_dom"/>
</dbReference>
<dbReference type="GO" id="GO:0006753">
    <property type="term" value="P:nucleoside phosphate metabolic process"/>
    <property type="evidence" value="ECO:0007669"/>
    <property type="project" value="TreeGrafter"/>
</dbReference>
<dbReference type="PROSITE" id="PS00893">
    <property type="entry name" value="NUDIX_BOX"/>
    <property type="match status" value="1"/>
</dbReference>
<evidence type="ECO:0000313" key="5">
    <source>
        <dbReference type="Proteomes" id="UP000245657"/>
    </source>
</evidence>
<reference evidence="4 5" key="1">
    <citation type="submission" date="2018-05" db="EMBL/GenBank/DDBJ databases">
        <title>Draft genome of Methanospirillum lacunae Ki8-1.</title>
        <authorList>
            <person name="Dueholm M.S."/>
            <person name="Nielsen P.H."/>
            <person name="Bakmann L.F."/>
            <person name="Otzen D.E."/>
        </authorList>
    </citation>
    <scope>NUCLEOTIDE SEQUENCE [LARGE SCALE GENOMIC DNA]</scope>
    <source>
        <strain evidence="4 5">Ki8-1</strain>
    </source>
</reference>
<sequence length="168" mass="19048">MEIYRGKRLIVEKSNFSLPNGMQREAVVVRPRGAVVIFPIDGEYCYLIRQWRFAIDQYILEAPAGTMETGEDPIETARRELIEEAGLAARELIPRGFIYTTPGFTDERIFIYEARGLTPSREYAPDADEIIEPVRLSISEVFRMVRDGEIVDAKTIAAVARCIGKECT</sequence>
<organism evidence="4 5">
    <name type="scientific">Methanospirillum lacunae</name>
    <dbReference type="NCBI Taxonomy" id="668570"/>
    <lineage>
        <taxon>Archaea</taxon>
        <taxon>Methanobacteriati</taxon>
        <taxon>Methanobacteriota</taxon>
        <taxon>Stenosarchaea group</taxon>
        <taxon>Methanomicrobia</taxon>
        <taxon>Methanomicrobiales</taxon>
        <taxon>Methanospirillaceae</taxon>
        <taxon>Methanospirillum</taxon>
    </lineage>
</organism>
<dbReference type="Proteomes" id="UP000245657">
    <property type="component" value="Unassembled WGS sequence"/>
</dbReference>
<dbReference type="PROSITE" id="PS51462">
    <property type="entry name" value="NUDIX"/>
    <property type="match status" value="1"/>
</dbReference>
<feature type="domain" description="Nudix hydrolase" evidence="3">
    <location>
        <begin position="30"/>
        <end position="158"/>
    </location>
</feature>
<proteinExistence type="predicted"/>
<evidence type="ECO:0000313" key="4">
    <source>
        <dbReference type="EMBL" id="PWR71966.1"/>
    </source>
</evidence>
<dbReference type="CDD" id="cd03424">
    <property type="entry name" value="NUDIX_ADPRase_Nudt5_UGPPase_Nudt14"/>
    <property type="match status" value="1"/>
</dbReference>